<organism evidence="2 3">
    <name type="scientific">Hymenobacter algoricola</name>
    <dbReference type="NCBI Taxonomy" id="486267"/>
    <lineage>
        <taxon>Bacteria</taxon>
        <taxon>Pseudomonadati</taxon>
        <taxon>Bacteroidota</taxon>
        <taxon>Cytophagia</taxon>
        <taxon>Cytophagales</taxon>
        <taxon>Hymenobacteraceae</taxon>
        <taxon>Hymenobacter</taxon>
    </lineage>
</organism>
<reference evidence="3" key="1">
    <citation type="journal article" date="2019" name="Int. J. Syst. Evol. Microbiol.">
        <title>The Global Catalogue of Microorganisms (GCM) 10K type strain sequencing project: providing services to taxonomists for standard genome sequencing and annotation.</title>
        <authorList>
            <consortium name="The Broad Institute Genomics Platform"/>
            <consortium name="The Broad Institute Genome Sequencing Center for Infectious Disease"/>
            <person name="Wu L."/>
            <person name="Ma J."/>
        </authorList>
    </citation>
    <scope>NUCLEOTIDE SEQUENCE [LARGE SCALE GENOMIC DNA]</scope>
    <source>
        <strain evidence="3">JCM 17214</strain>
    </source>
</reference>
<proteinExistence type="predicted"/>
<comment type="caution">
    <text evidence="2">The sequence shown here is derived from an EMBL/GenBank/DDBJ whole genome shotgun (WGS) entry which is preliminary data.</text>
</comment>
<feature type="chain" id="PRO_5045274417" evidence="1">
    <location>
        <begin position="23"/>
        <end position="227"/>
    </location>
</feature>
<accession>A0ABP7ME08</accession>
<feature type="signal peptide" evidence="1">
    <location>
        <begin position="1"/>
        <end position="22"/>
    </location>
</feature>
<dbReference type="Proteomes" id="UP001499909">
    <property type="component" value="Unassembled WGS sequence"/>
</dbReference>
<dbReference type="EMBL" id="BAABDH010000003">
    <property type="protein sequence ID" value="GAA3920070.1"/>
    <property type="molecule type" value="Genomic_DNA"/>
</dbReference>
<dbReference type="Gene3D" id="1.25.40.10">
    <property type="entry name" value="Tetratricopeptide repeat domain"/>
    <property type="match status" value="1"/>
</dbReference>
<evidence type="ECO:0000313" key="2">
    <source>
        <dbReference type="EMBL" id="GAA3920070.1"/>
    </source>
</evidence>
<dbReference type="InterPro" id="IPR011990">
    <property type="entry name" value="TPR-like_helical_dom_sf"/>
</dbReference>
<evidence type="ECO:0000256" key="1">
    <source>
        <dbReference type="SAM" id="SignalP"/>
    </source>
</evidence>
<keyword evidence="3" id="KW-1185">Reference proteome</keyword>
<evidence type="ECO:0000313" key="3">
    <source>
        <dbReference type="Proteomes" id="UP001499909"/>
    </source>
</evidence>
<name>A0ABP7ME08_9BACT</name>
<dbReference type="RefSeq" id="WP_345109073.1">
    <property type="nucleotide sequence ID" value="NZ_BAABDH010000003.1"/>
</dbReference>
<protein>
    <submittedName>
        <fullName evidence="2">Uncharacterized protein</fullName>
    </submittedName>
</protein>
<sequence>MKRITLTLALLLSFTFAGLAQQAPQPTAKAAQTPLEATVTKFTTARSIAEVQLTANDFERLSLSETSNWLPSYYASLVNTLMAFTEKDLAKKDALLDKAEKFYEQTAKLEPKNEEVEVLHANIANARITVDPNKRWKKYGEIVESSLRKAEKLNPNNPRVTLLKAQNIFYTPKEYGGGTDKALPIVKESLAQFKTFQPASSVHPSWGQDQAKQILLACQKTTSTTTK</sequence>
<gene>
    <name evidence="2" type="ORF">GCM10022406_03140</name>
</gene>
<keyword evidence="1" id="KW-0732">Signal</keyword>